<dbReference type="InterPro" id="IPR050300">
    <property type="entry name" value="GDXG_lipolytic_enzyme"/>
</dbReference>
<keyword evidence="4" id="KW-1185">Reference proteome</keyword>
<evidence type="ECO:0000313" key="4">
    <source>
        <dbReference type="Proteomes" id="UP000006512"/>
    </source>
</evidence>
<dbReference type="GO" id="GO:0008126">
    <property type="term" value="F:acetylesterase activity"/>
    <property type="evidence" value="ECO:0007669"/>
    <property type="project" value="UniProtKB-EC"/>
</dbReference>
<evidence type="ECO:0000259" key="2">
    <source>
        <dbReference type="Pfam" id="PF20434"/>
    </source>
</evidence>
<dbReference type="Gene3D" id="3.40.50.1820">
    <property type="entry name" value="alpha/beta hydrolase"/>
    <property type="match status" value="1"/>
</dbReference>
<dbReference type="SUPFAM" id="SSF53474">
    <property type="entry name" value="alpha/beta-Hydrolases"/>
    <property type="match status" value="1"/>
</dbReference>
<protein>
    <submittedName>
        <fullName evidence="3">Pectin acetylesterase</fullName>
        <ecNumber evidence="3">3.1.1.6</ecNumber>
    </submittedName>
</protein>
<accession>F4QMP7</accession>
<dbReference type="HOGENOM" id="CLU_012494_5_0_5"/>
<name>F4QMP7_9CAUL</name>
<dbReference type="Pfam" id="PF20434">
    <property type="entry name" value="BD-FAE"/>
    <property type="match status" value="1"/>
</dbReference>
<dbReference type="AlphaFoldDB" id="F4QMP7"/>
<dbReference type="PANTHER" id="PTHR48081:SF6">
    <property type="entry name" value="PEPTIDASE S9 PROLYL OLIGOPEPTIDASE CATALYTIC DOMAIN-CONTAINING PROTEIN"/>
    <property type="match status" value="1"/>
</dbReference>
<reference evidence="4" key="1">
    <citation type="submission" date="2011-03" db="EMBL/GenBank/DDBJ databases">
        <title>Draft genome sequence of Brevundimonas diminuta.</title>
        <authorList>
            <person name="Brown P.J.B."/>
            <person name="Buechlein A."/>
            <person name="Hemmerich C."/>
            <person name="Brun Y.V."/>
        </authorList>
    </citation>
    <scope>NUCLEOTIDE SEQUENCE [LARGE SCALE GENOMIC DNA]</scope>
    <source>
        <strain evidence="4">C19</strain>
    </source>
</reference>
<feature type="domain" description="BD-FAE-like" evidence="2">
    <location>
        <begin position="13"/>
        <end position="200"/>
    </location>
</feature>
<gene>
    <name evidence="3" type="ORF">ABI_29050</name>
</gene>
<dbReference type="Proteomes" id="UP000006512">
    <property type="component" value="Unassembled WGS sequence"/>
</dbReference>
<dbReference type="eggNOG" id="COG0657">
    <property type="taxonomic scope" value="Bacteria"/>
</dbReference>
<dbReference type="PANTHER" id="PTHR48081">
    <property type="entry name" value="AB HYDROLASE SUPERFAMILY PROTEIN C4A8.06C"/>
    <property type="match status" value="1"/>
</dbReference>
<sequence length="247" mass="26823">MAVFPAKSPNGGAMLIIPGGGFSWNYFDHEGYQLADFLNSQGFTCFVLFYRLANDGWDNRADVGLIDAQRAMRVIRHHAATFKLDPARVGVTGFSAGGFITASLATRHAQNLYPAVDAADKLDARPFASAPIYPVLTLDPKVAYQGVFGSLFGGPATPEQVARHSPELNIDARTPPTFLCHAEDDTTVPVGNTTLFRDALKAKNIPVETHLFARGGHGFGMKPELDQPWHLWPQMLAAFLNREGLAG</sequence>
<proteinExistence type="predicted"/>
<keyword evidence="1 3" id="KW-0378">Hydrolase</keyword>
<organism evidence="3 4">
    <name type="scientific">Asticcacaulis biprosthecium C19</name>
    <dbReference type="NCBI Taxonomy" id="715226"/>
    <lineage>
        <taxon>Bacteria</taxon>
        <taxon>Pseudomonadati</taxon>
        <taxon>Pseudomonadota</taxon>
        <taxon>Alphaproteobacteria</taxon>
        <taxon>Caulobacterales</taxon>
        <taxon>Caulobacteraceae</taxon>
        <taxon>Asticcacaulis</taxon>
    </lineage>
</organism>
<dbReference type="InterPro" id="IPR049492">
    <property type="entry name" value="BD-FAE-like_dom"/>
</dbReference>
<dbReference type="InterPro" id="IPR029058">
    <property type="entry name" value="AB_hydrolase_fold"/>
</dbReference>
<evidence type="ECO:0000256" key="1">
    <source>
        <dbReference type="ARBA" id="ARBA00022801"/>
    </source>
</evidence>
<dbReference type="EC" id="3.1.1.6" evidence="3"/>
<dbReference type="EMBL" id="GL883078">
    <property type="protein sequence ID" value="EGF91488.1"/>
    <property type="molecule type" value="Genomic_DNA"/>
</dbReference>
<dbReference type="STRING" id="715226.ABI_29050"/>
<evidence type="ECO:0000313" key="3">
    <source>
        <dbReference type="EMBL" id="EGF91488.1"/>
    </source>
</evidence>